<name>A0A0A9A392_ARUDO</name>
<reference evidence="1" key="2">
    <citation type="journal article" date="2015" name="Data Brief">
        <title>Shoot transcriptome of the giant reed, Arundo donax.</title>
        <authorList>
            <person name="Barrero R.A."/>
            <person name="Guerrero F.D."/>
            <person name="Moolhuijzen P."/>
            <person name="Goolsby J.A."/>
            <person name="Tidwell J."/>
            <person name="Bellgard S.E."/>
            <person name="Bellgard M.I."/>
        </authorList>
    </citation>
    <scope>NUCLEOTIDE SEQUENCE</scope>
    <source>
        <tissue evidence="1">Shoot tissue taken approximately 20 cm above the soil surface</tissue>
    </source>
</reference>
<sequence length="41" mass="4608">MSFCLLIAILSCLLHHYVHFSFNCILCALFSCASLLGYIIL</sequence>
<accession>A0A0A9A392</accession>
<organism evidence="1">
    <name type="scientific">Arundo donax</name>
    <name type="common">Giant reed</name>
    <name type="synonym">Donax arundinaceus</name>
    <dbReference type="NCBI Taxonomy" id="35708"/>
    <lineage>
        <taxon>Eukaryota</taxon>
        <taxon>Viridiplantae</taxon>
        <taxon>Streptophyta</taxon>
        <taxon>Embryophyta</taxon>
        <taxon>Tracheophyta</taxon>
        <taxon>Spermatophyta</taxon>
        <taxon>Magnoliopsida</taxon>
        <taxon>Liliopsida</taxon>
        <taxon>Poales</taxon>
        <taxon>Poaceae</taxon>
        <taxon>PACMAD clade</taxon>
        <taxon>Arundinoideae</taxon>
        <taxon>Arundineae</taxon>
        <taxon>Arundo</taxon>
    </lineage>
</organism>
<evidence type="ECO:0000313" key="1">
    <source>
        <dbReference type="EMBL" id="JAD41512.1"/>
    </source>
</evidence>
<protein>
    <submittedName>
        <fullName evidence="1">Uncharacterized protein</fullName>
    </submittedName>
</protein>
<proteinExistence type="predicted"/>
<dbReference type="AlphaFoldDB" id="A0A0A9A392"/>
<dbReference type="EMBL" id="GBRH01256383">
    <property type="protein sequence ID" value="JAD41512.1"/>
    <property type="molecule type" value="Transcribed_RNA"/>
</dbReference>
<reference evidence="1" key="1">
    <citation type="submission" date="2014-09" db="EMBL/GenBank/DDBJ databases">
        <authorList>
            <person name="Magalhaes I.L.F."/>
            <person name="Oliveira U."/>
            <person name="Santos F.R."/>
            <person name="Vidigal T.H.D.A."/>
            <person name="Brescovit A.D."/>
            <person name="Santos A.J."/>
        </authorList>
    </citation>
    <scope>NUCLEOTIDE SEQUENCE</scope>
    <source>
        <tissue evidence="1">Shoot tissue taken approximately 20 cm above the soil surface</tissue>
    </source>
</reference>